<reference evidence="2" key="1">
    <citation type="submission" date="2020-12" db="EMBL/GenBank/DDBJ databases">
        <authorList>
            <person name="Huq M.A."/>
        </authorList>
    </citation>
    <scope>NUCLEOTIDE SEQUENCE</scope>
    <source>
        <strain evidence="2">MAHUQ-46</strain>
    </source>
</reference>
<dbReference type="Gene3D" id="3.90.550.10">
    <property type="entry name" value="Spore Coat Polysaccharide Biosynthesis Protein SpsA, Chain A"/>
    <property type="match status" value="1"/>
</dbReference>
<evidence type="ECO:0000313" key="2">
    <source>
        <dbReference type="EMBL" id="MBJ6360264.1"/>
    </source>
</evidence>
<dbReference type="Pfam" id="PF00535">
    <property type="entry name" value="Glycos_transf_2"/>
    <property type="match status" value="1"/>
</dbReference>
<dbReference type="EMBL" id="JAELUP010000005">
    <property type="protein sequence ID" value="MBJ6360264.1"/>
    <property type="molecule type" value="Genomic_DNA"/>
</dbReference>
<dbReference type="InterPro" id="IPR029044">
    <property type="entry name" value="Nucleotide-diphossugar_trans"/>
</dbReference>
<sequence length="301" mass="35009">MISVLIPTYNASHDIRSLLTKLYEQDIGQNEMEIIVIDSSSTDSTVEIIRHEFPKTVLEIIPNESFDHGGTRNRLAAMATGEFLLFMTQDAIPYDLSLLSSMHKVFNDKQVAVCFARQIPKDDAGDLEIFARGFNYPETSLLKTKSKIEQLGIKTFFNSNVCSMYRKEYFNTLGGFPERIILNEDMIFASRAIFKDLSVYYCAEARVYHSHNYTIKQQFKRYFDIGMAFKDTEELFKNISNEKEGMKMIVRQTKYLLKRKRTHLIAYALAENICKLFAYQLGKKNRLFPYQIKKQFSAYLK</sequence>
<dbReference type="PANTHER" id="PTHR43685">
    <property type="entry name" value="GLYCOSYLTRANSFERASE"/>
    <property type="match status" value="1"/>
</dbReference>
<evidence type="ECO:0000259" key="1">
    <source>
        <dbReference type="Pfam" id="PF00535"/>
    </source>
</evidence>
<protein>
    <submittedName>
        <fullName evidence="2">Glycosyltransferase</fullName>
    </submittedName>
</protein>
<evidence type="ECO:0000313" key="3">
    <source>
        <dbReference type="Proteomes" id="UP000640274"/>
    </source>
</evidence>
<comment type="caution">
    <text evidence="2">The sequence shown here is derived from an EMBL/GenBank/DDBJ whole genome shotgun (WGS) entry which is preliminary data.</text>
</comment>
<dbReference type="PANTHER" id="PTHR43685:SF13">
    <property type="entry name" value="O ANTIGEN BIOSYNTHESIS RHAMNOSYLTRANSFERASE RFBN"/>
    <property type="match status" value="1"/>
</dbReference>
<gene>
    <name evidence="2" type="ORF">JFN88_02870</name>
</gene>
<dbReference type="AlphaFoldDB" id="A0A934MPC0"/>
<accession>A0A934MPC0</accession>
<dbReference type="InterPro" id="IPR050834">
    <property type="entry name" value="Glycosyltransf_2"/>
</dbReference>
<dbReference type="InterPro" id="IPR001173">
    <property type="entry name" value="Glyco_trans_2-like"/>
</dbReference>
<dbReference type="Proteomes" id="UP000640274">
    <property type="component" value="Unassembled WGS sequence"/>
</dbReference>
<name>A0A934MPC0_9BACL</name>
<dbReference type="GO" id="GO:0044010">
    <property type="term" value="P:single-species biofilm formation"/>
    <property type="evidence" value="ECO:0007669"/>
    <property type="project" value="TreeGrafter"/>
</dbReference>
<dbReference type="RefSeq" id="WP_199017777.1">
    <property type="nucleotide sequence ID" value="NZ_JAELUP010000005.1"/>
</dbReference>
<proteinExistence type="predicted"/>
<dbReference type="SUPFAM" id="SSF53448">
    <property type="entry name" value="Nucleotide-diphospho-sugar transferases"/>
    <property type="match status" value="1"/>
</dbReference>
<organism evidence="2 3">
    <name type="scientific">Paenibacillus roseus</name>
    <dbReference type="NCBI Taxonomy" id="2798579"/>
    <lineage>
        <taxon>Bacteria</taxon>
        <taxon>Bacillati</taxon>
        <taxon>Bacillota</taxon>
        <taxon>Bacilli</taxon>
        <taxon>Bacillales</taxon>
        <taxon>Paenibacillaceae</taxon>
        <taxon>Paenibacillus</taxon>
    </lineage>
</organism>
<keyword evidence="3" id="KW-1185">Reference proteome</keyword>
<feature type="domain" description="Glycosyltransferase 2-like" evidence="1">
    <location>
        <begin position="3"/>
        <end position="173"/>
    </location>
</feature>